<proteinExistence type="predicted"/>
<name>A0A1G4W3C7_9FLAO</name>
<dbReference type="STRING" id="329186.SAMN02927925_02336"/>
<protein>
    <submittedName>
        <fullName evidence="2">Glycosyltransferase involved in cell wall bisynthesis</fullName>
    </submittedName>
</protein>
<evidence type="ECO:0000313" key="2">
    <source>
        <dbReference type="EMBL" id="SCX16112.1"/>
    </source>
</evidence>
<dbReference type="AlphaFoldDB" id="A0A1G4W3C7"/>
<organism evidence="2 3">
    <name type="scientific">Flavobacterium saliperosum</name>
    <dbReference type="NCBI Taxonomy" id="329186"/>
    <lineage>
        <taxon>Bacteria</taxon>
        <taxon>Pseudomonadati</taxon>
        <taxon>Bacteroidota</taxon>
        <taxon>Flavobacteriia</taxon>
        <taxon>Flavobacteriales</taxon>
        <taxon>Flavobacteriaceae</taxon>
        <taxon>Flavobacterium</taxon>
    </lineage>
</organism>
<dbReference type="CDD" id="cd03794">
    <property type="entry name" value="GT4_WbuB-like"/>
    <property type="match status" value="1"/>
</dbReference>
<dbReference type="SUPFAM" id="SSF53756">
    <property type="entry name" value="UDP-Glycosyltransferase/glycogen phosphorylase"/>
    <property type="match status" value="1"/>
</dbReference>
<dbReference type="RefSeq" id="WP_035654387.1">
    <property type="nucleotide sequence ID" value="NZ_CBCSBQ010000010.1"/>
</dbReference>
<dbReference type="PANTHER" id="PTHR45947:SF3">
    <property type="entry name" value="SULFOQUINOVOSYL TRANSFERASE SQD2"/>
    <property type="match status" value="1"/>
</dbReference>
<reference evidence="2 3" key="1">
    <citation type="submission" date="2016-10" db="EMBL/GenBank/DDBJ databases">
        <authorList>
            <person name="de Groot N.N."/>
        </authorList>
    </citation>
    <scope>NUCLEOTIDE SEQUENCE [LARGE SCALE GENOMIC DNA]</scope>
    <source>
        <strain evidence="2 3">CGMCC 1.3801</strain>
    </source>
</reference>
<evidence type="ECO:0000259" key="1">
    <source>
        <dbReference type="Pfam" id="PF00534"/>
    </source>
</evidence>
<dbReference type="Proteomes" id="UP000182124">
    <property type="component" value="Unassembled WGS sequence"/>
</dbReference>
<dbReference type="EMBL" id="FMTY01000006">
    <property type="protein sequence ID" value="SCX16112.1"/>
    <property type="molecule type" value="Genomic_DNA"/>
</dbReference>
<gene>
    <name evidence="2" type="ORF">SAMN02927925_02336</name>
</gene>
<accession>A0A1G4W3C7</accession>
<dbReference type="GO" id="GO:0016758">
    <property type="term" value="F:hexosyltransferase activity"/>
    <property type="evidence" value="ECO:0007669"/>
    <property type="project" value="TreeGrafter"/>
</dbReference>
<dbReference type="InterPro" id="IPR001296">
    <property type="entry name" value="Glyco_trans_1"/>
</dbReference>
<keyword evidence="2" id="KW-0808">Transferase</keyword>
<feature type="domain" description="Glycosyl transferase family 1" evidence="1">
    <location>
        <begin position="210"/>
        <end position="370"/>
    </location>
</feature>
<dbReference type="PANTHER" id="PTHR45947">
    <property type="entry name" value="SULFOQUINOVOSYL TRANSFERASE SQD2"/>
    <property type="match status" value="1"/>
</dbReference>
<dbReference type="Gene3D" id="3.40.50.2000">
    <property type="entry name" value="Glycogen Phosphorylase B"/>
    <property type="match status" value="2"/>
</dbReference>
<dbReference type="InterPro" id="IPR050194">
    <property type="entry name" value="Glycosyltransferase_grp1"/>
</dbReference>
<sequence>MQDILIISNYYPPETGAAANRIETLAHGLRDKGWNVSVLCPLPNYPNGKTFDGYQGKIKHKSVEKNITVYRTWVFPSNSKSKVVRLISMLSFSFSLSVFLLFTKTPKKVIIQSPPLFVAYFSVLMNKIKGKKIILNVSDLWPLAGKELGVMTESFSYRMLEKIERFNYKNANLVLGQSNEICTHVKESVSTKTVLYRNYPKFLLQKNTTAETSEKIHVVYAGLLGVAQGIVTLCKNIRLPENVILDIYGNGAEKAELIAFIEKNPHKNIFFHGELTRTALHEILTHKADYAIIPLVNRIYGSVPSKIFEMAHIGLPIIYIAGGEGGDIVKEFQLGTVIAPQDYESLNRLFLKVSKTSSNSRVKIREIAEEHFSFDRQLDVIDEEIKKI</sequence>
<evidence type="ECO:0000313" key="3">
    <source>
        <dbReference type="Proteomes" id="UP000182124"/>
    </source>
</evidence>
<dbReference type="eggNOG" id="COG0438">
    <property type="taxonomic scope" value="Bacteria"/>
</dbReference>
<dbReference type="Pfam" id="PF00534">
    <property type="entry name" value="Glycos_transf_1"/>
    <property type="match status" value="1"/>
</dbReference>